<dbReference type="Pfam" id="PF01177">
    <property type="entry name" value="Asp_Glu_race"/>
    <property type="match status" value="1"/>
</dbReference>
<feature type="active site" description="Proton donor/acceptor" evidence="7">
    <location>
        <position position="184"/>
    </location>
</feature>
<dbReference type="Proteomes" id="UP000192660">
    <property type="component" value="Unassembled WGS sequence"/>
</dbReference>
<feature type="active site" description="Proton donor/acceptor" evidence="7">
    <location>
        <position position="73"/>
    </location>
</feature>
<feature type="binding site" evidence="7">
    <location>
        <begin position="42"/>
        <end position="43"/>
    </location>
    <ligand>
        <name>substrate</name>
    </ligand>
</feature>
<dbReference type="GO" id="GO:0071555">
    <property type="term" value="P:cell wall organization"/>
    <property type="evidence" value="ECO:0007669"/>
    <property type="project" value="UniProtKB-KW"/>
</dbReference>
<evidence type="ECO:0000256" key="4">
    <source>
        <dbReference type="ARBA" id="ARBA00022984"/>
    </source>
</evidence>
<evidence type="ECO:0000256" key="2">
    <source>
        <dbReference type="ARBA" id="ARBA00013090"/>
    </source>
</evidence>
<keyword evidence="5 7" id="KW-0413">Isomerase</keyword>
<feature type="binding site" evidence="7">
    <location>
        <begin position="10"/>
        <end position="11"/>
    </location>
    <ligand>
        <name>substrate</name>
    </ligand>
</feature>
<proteinExistence type="inferred from homology"/>
<dbReference type="GO" id="GO:0008881">
    <property type="term" value="F:glutamate racemase activity"/>
    <property type="evidence" value="ECO:0007669"/>
    <property type="project" value="UniProtKB-UniRule"/>
</dbReference>
<comment type="pathway">
    <text evidence="7">Cell wall biogenesis; peptidoglycan biosynthesis.</text>
</comment>
<evidence type="ECO:0000313" key="8">
    <source>
        <dbReference type="EMBL" id="SMC07191.1"/>
    </source>
</evidence>
<feature type="binding site" evidence="7">
    <location>
        <begin position="74"/>
        <end position="75"/>
    </location>
    <ligand>
        <name>substrate</name>
    </ligand>
</feature>
<dbReference type="GO" id="GO:0008360">
    <property type="term" value="P:regulation of cell shape"/>
    <property type="evidence" value="ECO:0007669"/>
    <property type="project" value="UniProtKB-KW"/>
</dbReference>
<comment type="catalytic activity">
    <reaction evidence="1 7">
        <text>L-glutamate = D-glutamate</text>
        <dbReference type="Rhea" id="RHEA:12813"/>
        <dbReference type="ChEBI" id="CHEBI:29985"/>
        <dbReference type="ChEBI" id="CHEBI:29986"/>
        <dbReference type="EC" id="5.1.1.3"/>
    </reaction>
</comment>
<keyword evidence="9" id="KW-1185">Reference proteome</keyword>
<dbReference type="PANTHER" id="PTHR21198">
    <property type="entry name" value="GLUTAMATE RACEMASE"/>
    <property type="match status" value="1"/>
</dbReference>
<dbReference type="GO" id="GO:0009252">
    <property type="term" value="P:peptidoglycan biosynthetic process"/>
    <property type="evidence" value="ECO:0007669"/>
    <property type="project" value="UniProtKB-UniRule"/>
</dbReference>
<dbReference type="AlphaFoldDB" id="A0A1W1WLK8"/>
<dbReference type="EC" id="5.1.1.3" evidence="2 7"/>
<gene>
    <name evidence="7" type="primary">murI</name>
    <name evidence="8" type="ORF">SAMN00768000_3249</name>
</gene>
<evidence type="ECO:0000313" key="9">
    <source>
        <dbReference type="Proteomes" id="UP000192660"/>
    </source>
</evidence>
<sequence length="272" mass="30328">MANRPIAVFDSGEGGLTVLRRAWALYPGEHFIYGADSDHFPYGSRSLDEVRDLFLRFLDFFIKQEVKAVVIACNTATAAALDIARAKSPVPVIGVVQPGAEKAVHTSASGRIGILSTYATYKSEVYRKAIEHYSHKAQVVQWPCPVLVTMAESGQTETEQARMAVRECLNTVFRHQVDTVVLGCTHFPHMERIFYEEVGNRAVIVDPGYETAKHLQDVLGPLRVSSGGSLTFYTTGSTTEFNRISSVLWPHMDIQAQKLIWSPKGYEVYRKD</sequence>
<dbReference type="InterPro" id="IPR004391">
    <property type="entry name" value="Glu_race"/>
</dbReference>
<evidence type="ECO:0000256" key="6">
    <source>
        <dbReference type="ARBA" id="ARBA00023316"/>
    </source>
</evidence>
<dbReference type="InterPro" id="IPR018187">
    <property type="entry name" value="Asp/Glu_racemase_AS_1"/>
</dbReference>
<dbReference type="InterPro" id="IPR015942">
    <property type="entry name" value="Asp/Glu/hydantoin_racemase"/>
</dbReference>
<keyword evidence="4 7" id="KW-0573">Peptidoglycan synthesis</keyword>
<dbReference type="OrthoDB" id="9801055at2"/>
<dbReference type="SUPFAM" id="SSF53681">
    <property type="entry name" value="Aspartate/glutamate racemase"/>
    <property type="match status" value="2"/>
</dbReference>
<evidence type="ECO:0000256" key="5">
    <source>
        <dbReference type="ARBA" id="ARBA00023235"/>
    </source>
</evidence>
<protein>
    <recommendedName>
        <fullName evidence="2 7">Glutamate racemase</fullName>
        <ecNumber evidence="2 7">5.1.1.3</ecNumber>
    </recommendedName>
</protein>
<keyword evidence="6 7" id="KW-0961">Cell wall biogenesis/degradation</keyword>
<reference evidence="9" key="1">
    <citation type="submission" date="2017-04" db="EMBL/GenBank/DDBJ databases">
        <authorList>
            <person name="Varghese N."/>
            <person name="Submissions S."/>
        </authorList>
    </citation>
    <scope>NUCLEOTIDE SEQUENCE [LARGE SCALE GENOMIC DNA]</scope>
    <source>
        <strain evidence="9">DSM 9293</strain>
    </source>
</reference>
<evidence type="ECO:0000256" key="1">
    <source>
        <dbReference type="ARBA" id="ARBA00001602"/>
    </source>
</evidence>
<dbReference type="HAMAP" id="MF_00258">
    <property type="entry name" value="Glu_racemase"/>
    <property type="match status" value="1"/>
</dbReference>
<dbReference type="PROSITE" id="PS00923">
    <property type="entry name" value="ASP_GLU_RACEMASE_1"/>
    <property type="match status" value="1"/>
</dbReference>
<keyword evidence="3 7" id="KW-0133">Cell shape</keyword>
<dbReference type="Gene3D" id="3.40.50.1860">
    <property type="match status" value="2"/>
</dbReference>
<dbReference type="UniPathway" id="UPA00219"/>
<dbReference type="NCBIfam" id="TIGR00067">
    <property type="entry name" value="glut_race"/>
    <property type="match status" value="1"/>
</dbReference>
<name>A0A1W1WLK8_SULTA</name>
<dbReference type="PROSITE" id="PS00924">
    <property type="entry name" value="ASP_GLU_RACEMASE_2"/>
    <property type="match status" value="1"/>
</dbReference>
<comment type="function">
    <text evidence="7">Provides the (R)-glutamate required for cell wall biosynthesis.</text>
</comment>
<dbReference type="RefSeq" id="WP_028962220.1">
    <property type="nucleotide sequence ID" value="NZ_FWWY01000001.1"/>
</dbReference>
<dbReference type="EMBL" id="FWWY01000001">
    <property type="protein sequence ID" value="SMC07191.1"/>
    <property type="molecule type" value="Genomic_DNA"/>
</dbReference>
<organism evidence="8 9">
    <name type="scientific">Sulfobacillus thermosulfidooxidans (strain DSM 9293 / VKM B-1269 / AT-1)</name>
    <dbReference type="NCBI Taxonomy" id="929705"/>
    <lineage>
        <taxon>Bacteria</taxon>
        <taxon>Bacillati</taxon>
        <taxon>Bacillota</taxon>
        <taxon>Clostridia</taxon>
        <taxon>Eubacteriales</taxon>
        <taxon>Clostridiales Family XVII. Incertae Sedis</taxon>
        <taxon>Sulfobacillus</taxon>
    </lineage>
</organism>
<dbReference type="InterPro" id="IPR033134">
    <property type="entry name" value="Asp/Glu_racemase_AS_2"/>
</dbReference>
<dbReference type="InterPro" id="IPR001920">
    <property type="entry name" value="Asp/Glu_race"/>
</dbReference>
<dbReference type="FunFam" id="3.40.50.1860:FF:000001">
    <property type="entry name" value="Glutamate racemase"/>
    <property type="match status" value="1"/>
</dbReference>
<feature type="binding site" evidence="7">
    <location>
        <begin position="185"/>
        <end position="186"/>
    </location>
    <ligand>
        <name>substrate</name>
    </ligand>
</feature>
<dbReference type="PANTHER" id="PTHR21198:SF3">
    <property type="entry name" value="GLUTAMATE RACEMASE"/>
    <property type="match status" value="1"/>
</dbReference>
<evidence type="ECO:0000256" key="7">
    <source>
        <dbReference type="HAMAP-Rule" id="MF_00258"/>
    </source>
</evidence>
<evidence type="ECO:0000256" key="3">
    <source>
        <dbReference type="ARBA" id="ARBA00022960"/>
    </source>
</evidence>
<accession>A0A1W1WLK8</accession>
<dbReference type="STRING" id="28034.BFX07_06600"/>
<comment type="similarity">
    <text evidence="7">Belongs to the aspartate/glutamate racemases family.</text>
</comment>